<keyword evidence="1" id="KW-0472">Membrane</keyword>
<keyword evidence="3" id="KW-1185">Reference proteome</keyword>
<feature type="transmembrane region" description="Helical" evidence="1">
    <location>
        <begin position="93"/>
        <end position="111"/>
    </location>
</feature>
<feature type="transmembrane region" description="Helical" evidence="1">
    <location>
        <begin position="63"/>
        <end position="86"/>
    </location>
</feature>
<keyword evidence="1" id="KW-1133">Transmembrane helix</keyword>
<reference evidence="2 3" key="1">
    <citation type="submission" date="2010-05" db="EMBL/GenBank/DDBJ databases">
        <title>The Genome Sequence of Thecamonas trahens ATCC 50062.</title>
        <authorList>
            <consortium name="The Broad Institute Genome Sequencing Platform"/>
            <person name="Russ C."/>
            <person name="Cuomo C."/>
            <person name="Shea T."/>
            <person name="Young S.K."/>
            <person name="Zeng Q."/>
            <person name="Koehrsen M."/>
            <person name="Haas B."/>
            <person name="Borodovsky M."/>
            <person name="Guigo R."/>
            <person name="Alvarado L."/>
            <person name="Berlin A."/>
            <person name="Bochicchio J."/>
            <person name="Borenstein D."/>
            <person name="Chapman S."/>
            <person name="Chen Z."/>
            <person name="Freedman E."/>
            <person name="Gellesch M."/>
            <person name="Goldberg J."/>
            <person name="Griggs A."/>
            <person name="Gujja S."/>
            <person name="Heilman E."/>
            <person name="Heiman D."/>
            <person name="Hepburn T."/>
            <person name="Howarth C."/>
            <person name="Jen D."/>
            <person name="Larson L."/>
            <person name="Mehta T."/>
            <person name="Park D."/>
            <person name="Pearson M."/>
            <person name="Roberts A."/>
            <person name="Saif S."/>
            <person name="Shenoy N."/>
            <person name="Sisk P."/>
            <person name="Stolte C."/>
            <person name="Sykes S."/>
            <person name="Thomson T."/>
            <person name="Walk T."/>
            <person name="White J."/>
            <person name="Yandava C."/>
            <person name="Burger G."/>
            <person name="Gray M.W."/>
            <person name="Holland P.W.H."/>
            <person name="King N."/>
            <person name="Lang F.B.F."/>
            <person name="Roger A.J."/>
            <person name="Ruiz-Trillo I."/>
            <person name="Lander E."/>
            <person name="Nusbaum C."/>
        </authorList>
    </citation>
    <scope>NUCLEOTIDE SEQUENCE [LARGE SCALE GENOMIC DNA]</scope>
    <source>
        <strain evidence="2 3">ATCC 50062</strain>
    </source>
</reference>
<dbReference type="PANTHER" id="PTHR31965:SF1">
    <property type="entry name" value="TRANSMEMBRANE PROTEIN 42"/>
    <property type="match status" value="1"/>
</dbReference>
<name>A0A0L0D3U8_THETB</name>
<organism evidence="2 3">
    <name type="scientific">Thecamonas trahens ATCC 50062</name>
    <dbReference type="NCBI Taxonomy" id="461836"/>
    <lineage>
        <taxon>Eukaryota</taxon>
        <taxon>Apusozoa</taxon>
        <taxon>Apusomonadida</taxon>
        <taxon>Apusomonadidae</taxon>
        <taxon>Thecamonas</taxon>
    </lineage>
</organism>
<dbReference type="GeneID" id="25569495"/>
<dbReference type="InterPro" id="IPR039632">
    <property type="entry name" value="TMEM42"/>
</dbReference>
<protein>
    <recommendedName>
        <fullName evidence="4">EamA domain-containing protein</fullName>
    </recommendedName>
</protein>
<dbReference type="PANTHER" id="PTHR31965">
    <property type="entry name" value="TRANSMEMBRANE PROTEIN 42"/>
    <property type="match status" value="1"/>
</dbReference>
<evidence type="ECO:0000313" key="2">
    <source>
        <dbReference type="EMBL" id="KNC46989.1"/>
    </source>
</evidence>
<dbReference type="Proteomes" id="UP000054408">
    <property type="component" value="Unassembled WGS sequence"/>
</dbReference>
<dbReference type="RefSeq" id="XP_013752575.1">
    <property type="nucleotide sequence ID" value="XM_013897121.1"/>
</dbReference>
<keyword evidence="1" id="KW-0812">Transmembrane</keyword>
<proteinExistence type="predicted"/>
<sequence length="132" mass="13203">GLGSLGAVFGKLTFEGPMGMVAQVAGGPAAELCLRAVTLLGVFAPNAAMWHCYVSALQGLPTVHAAIINTVANIVCSAIWGALLFAEPLSLRWALGSLLMAAGLAAMTAAAPHEVPAPATPSSPAGDKPKAE</sequence>
<dbReference type="InterPro" id="IPR037185">
    <property type="entry name" value="EmrE-like"/>
</dbReference>
<dbReference type="AlphaFoldDB" id="A0A0L0D3U8"/>
<evidence type="ECO:0000256" key="1">
    <source>
        <dbReference type="SAM" id="Phobius"/>
    </source>
</evidence>
<feature type="non-terminal residue" evidence="2">
    <location>
        <position position="1"/>
    </location>
</feature>
<dbReference type="SUPFAM" id="SSF103481">
    <property type="entry name" value="Multidrug resistance efflux transporter EmrE"/>
    <property type="match status" value="1"/>
</dbReference>
<evidence type="ECO:0000313" key="3">
    <source>
        <dbReference type="Proteomes" id="UP000054408"/>
    </source>
</evidence>
<evidence type="ECO:0008006" key="4">
    <source>
        <dbReference type="Google" id="ProtNLM"/>
    </source>
</evidence>
<gene>
    <name evidence="2" type="ORF">AMSG_11579</name>
</gene>
<dbReference type="EMBL" id="GL349558">
    <property type="protein sequence ID" value="KNC46989.1"/>
    <property type="molecule type" value="Genomic_DNA"/>
</dbReference>
<dbReference type="OrthoDB" id="5854584at2759"/>
<dbReference type="Gene3D" id="1.10.3730.20">
    <property type="match status" value="1"/>
</dbReference>
<accession>A0A0L0D3U8</accession>